<dbReference type="AlphaFoldDB" id="A0A5B7IE66"/>
<protein>
    <submittedName>
        <fullName evidence="1">Uncharacterized protein</fullName>
    </submittedName>
</protein>
<dbReference type="EMBL" id="VSRR010054347">
    <property type="protein sequence ID" value="MPC80553.1"/>
    <property type="molecule type" value="Genomic_DNA"/>
</dbReference>
<dbReference type="OrthoDB" id="6348147at2759"/>
<accession>A0A5B7IE66</accession>
<reference evidence="1 2" key="1">
    <citation type="submission" date="2019-05" db="EMBL/GenBank/DDBJ databases">
        <title>Another draft genome of Portunus trituberculatus and its Hox gene families provides insights of decapod evolution.</title>
        <authorList>
            <person name="Jeong J.-H."/>
            <person name="Song I."/>
            <person name="Kim S."/>
            <person name="Choi T."/>
            <person name="Kim D."/>
            <person name="Ryu S."/>
            <person name="Kim W."/>
        </authorList>
    </citation>
    <scope>NUCLEOTIDE SEQUENCE [LARGE SCALE GENOMIC DNA]</scope>
    <source>
        <tissue evidence="1">Muscle</tissue>
    </source>
</reference>
<organism evidence="1 2">
    <name type="scientific">Portunus trituberculatus</name>
    <name type="common">Swimming crab</name>
    <name type="synonym">Neptunus trituberculatus</name>
    <dbReference type="NCBI Taxonomy" id="210409"/>
    <lineage>
        <taxon>Eukaryota</taxon>
        <taxon>Metazoa</taxon>
        <taxon>Ecdysozoa</taxon>
        <taxon>Arthropoda</taxon>
        <taxon>Crustacea</taxon>
        <taxon>Multicrustacea</taxon>
        <taxon>Malacostraca</taxon>
        <taxon>Eumalacostraca</taxon>
        <taxon>Eucarida</taxon>
        <taxon>Decapoda</taxon>
        <taxon>Pleocyemata</taxon>
        <taxon>Brachyura</taxon>
        <taxon>Eubrachyura</taxon>
        <taxon>Portunoidea</taxon>
        <taxon>Portunidae</taxon>
        <taxon>Portuninae</taxon>
        <taxon>Portunus</taxon>
    </lineage>
</organism>
<sequence length="67" mass="7727">MPIPFAEEEPAGVVKRSIWHPYGHYTEGVDAIKMFEKSGLFVFTDLKVENRPCHFRGECSLLVSWGW</sequence>
<evidence type="ECO:0000313" key="2">
    <source>
        <dbReference type="Proteomes" id="UP000324222"/>
    </source>
</evidence>
<evidence type="ECO:0000313" key="1">
    <source>
        <dbReference type="EMBL" id="MPC80553.1"/>
    </source>
</evidence>
<name>A0A5B7IE66_PORTR</name>
<keyword evidence="2" id="KW-1185">Reference proteome</keyword>
<gene>
    <name evidence="1" type="ORF">E2C01_075133</name>
</gene>
<comment type="caution">
    <text evidence="1">The sequence shown here is derived from an EMBL/GenBank/DDBJ whole genome shotgun (WGS) entry which is preliminary data.</text>
</comment>
<proteinExistence type="predicted"/>
<dbReference type="Proteomes" id="UP000324222">
    <property type="component" value="Unassembled WGS sequence"/>
</dbReference>